<dbReference type="Proteomes" id="UP001217485">
    <property type="component" value="Unassembled WGS sequence"/>
</dbReference>
<dbReference type="Pfam" id="PF01554">
    <property type="entry name" value="MatE"/>
    <property type="match status" value="2"/>
</dbReference>
<evidence type="ECO:0000256" key="7">
    <source>
        <dbReference type="ARBA" id="ARBA00023065"/>
    </source>
</evidence>
<evidence type="ECO:0000313" key="12">
    <source>
        <dbReference type="EMBL" id="MDC0676478.1"/>
    </source>
</evidence>
<feature type="transmembrane region" description="Helical" evidence="11">
    <location>
        <begin position="100"/>
        <end position="118"/>
    </location>
</feature>
<keyword evidence="4" id="KW-1003">Cell membrane</keyword>
<keyword evidence="13" id="KW-1185">Reference proteome</keyword>
<dbReference type="InterPro" id="IPR050222">
    <property type="entry name" value="MATE_MdtK"/>
</dbReference>
<keyword evidence="8 11" id="KW-0472">Membrane</keyword>
<dbReference type="InterPro" id="IPR002528">
    <property type="entry name" value="MATE_fam"/>
</dbReference>
<dbReference type="RefSeq" id="WP_272093257.1">
    <property type="nucleotide sequence ID" value="NZ_JAQNDK010000001.1"/>
</dbReference>
<dbReference type="CDD" id="cd13139">
    <property type="entry name" value="MATE_like_14"/>
    <property type="match status" value="1"/>
</dbReference>
<feature type="transmembrane region" description="Helical" evidence="11">
    <location>
        <begin position="130"/>
        <end position="155"/>
    </location>
</feature>
<evidence type="ECO:0000256" key="5">
    <source>
        <dbReference type="ARBA" id="ARBA00022692"/>
    </source>
</evidence>
<evidence type="ECO:0000256" key="3">
    <source>
        <dbReference type="ARBA" id="ARBA00022449"/>
    </source>
</evidence>
<evidence type="ECO:0000313" key="13">
    <source>
        <dbReference type="Proteomes" id="UP001217485"/>
    </source>
</evidence>
<keyword evidence="3" id="KW-0050">Antiport</keyword>
<dbReference type="PANTHER" id="PTHR43298:SF2">
    <property type="entry name" value="FMN_FAD EXPORTER YEEO-RELATED"/>
    <property type="match status" value="1"/>
</dbReference>
<dbReference type="EMBL" id="JAQNDK010000001">
    <property type="protein sequence ID" value="MDC0676478.1"/>
    <property type="molecule type" value="Genomic_DNA"/>
</dbReference>
<gene>
    <name evidence="12" type="ORF">POL72_01910</name>
</gene>
<evidence type="ECO:0000256" key="6">
    <source>
        <dbReference type="ARBA" id="ARBA00022989"/>
    </source>
</evidence>
<evidence type="ECO:0000256" key="10">
    <source>
        <dbReference type="SAM" id="MobiDB-lite"/>
    </source>
</evidence>
<evidence type="ECO:0000256" key="11">
    <source>
        <dbReference type="SAM" id="Phobius"/>
    </source>
</evidence>
<comment type="subcellular location">
    <subcellularLocation>
        <location evidence="1">Cell membrane</location>
        <topology evidence="1">Multi-pass membrane protein</topology>
    </subcellularLocation>
</comment>
<feature type="transmembrane region" description="Helical" evidence="11">
    <location>
        <begin position="208"/>
        <end position="227"/>
    </location>
</feature>
<dbReference type="PANTHER" id="PTHR43298">
    <property type="entry name" value="MULTIDRUG RESISTANCE PROTEIN NORM-RELATED"/>
    <property type="match status" value="1"/>
</dbReference>
<name>A0ABT5BSV7_9BACT</name>
<evidence type="ECO:0000256" key="1">
    <source>
        <dbReference type="ARBA" id="ARBA00004651"/>
    </source>
</evidence>
<feature type="transmembrane region" description="Helical" evidence="11">
    <location>
        <begin position="55"/>
        <end position="80"/>
    </location>
</feature>
<evidence type="ECO:0000256" key="4">
    <source>
        <dbReference type="ARBA" id="ARBA00022475"/>
    </source>
</evidence>
<feature type="transmembrane region" description="Helical" evidence="11">
    <location>
        <begin position="233"/>
        <end position="257"/>
    </location>
</feature>
<proteinExistence type="predicted"/>
<evidence type="ECO:0000256" key="9">
    <source>
        <dbReference type="ARBA" id="ARBA00031636"/>
    </source>
</evidence>
<feature type="transmembrane region" description="Helical" evidence="11">
    <location>
        <begin position="175"/>
        <end position="196"/>
    </location>
</feature>
<feature type="transmembrane region" description="Helical" evidence="11">
    <location>
        <begin position="456"/>
        <end position="479"/>
    </location>
</feature>
<feature type="transmembrane region" description="Helical" evidence="11">
    <location>
        <begin position="363"/>
        <end position="384"/>
    </location>
</feature>
<feature type="transmembrane region" description="Helical" evidence="11">
    <location>
        <begin position="319"/>
        <end position="342"/>
    </location>
</feature>
<keyword evidence="6 11" id="KW-1133">Transmembrane helix</keyword>
<dbReference type="PIRSF" id="PIRSF006603">
    <property type="entry name" value="DinF"/>
    <property type="match status" value="1"/>
</dbReference>
<organism evidence="12 13">
    <name type="scientific">Sorangium atrum</name>
    <dbReference type="NCBI Taxonomy" id="2995308"/>
    <lineage>
        <taxon>Bacteria</taxon>
        <taxon>Pseudomonadati</taxon>
        <taxon>Myxococcota</taxon>
        <taxon>Polyangia</taxon>
        <taxon>Polyangiales</taxon>
        <taxon>Polyangiaceae</taxon>
        <taxon>Sorangium</taxon>
    </lineage>
</organism>
<evidence type="ECO:0000256" key="8">
    <source>
        <dbReference type="ARBA" id="ARBA00023136"/>
    </source>
</evidence>
<accession>A0ABT5BSV7</accession>
<evidence type="ECO:0000256" key="2">
    <source>
        <dbReference type="ARBA" id="ARBA00022448"/>
    </source>
</evidence>
<sequence length="489" mass="50218">MRDHGTPPAPDLRADAVAPSPPSPGSGRGAGVWSTLRDAVRGGEHDFTTGSIDRAIALLAIPMVMEMLMESLFVVVDVFWVSRLGADAVAAVGLTESLLAIVYAMAMGLAVAASATVARRVGEGRPEEAAAMAGQAIALGLLISLPISAVGALLASRLLAVMGATPGVIATGAPFASIMLLGNASILMLFVINAIFRGAGDAALSMRVLWFSNALNMALGPCFIFGLGPFPELGVAGAAVGTTLGRGAGVALQVFFLTRGSGRVRVRARHLVPDPGALAALLRLFANGALQNVIGTASWIGMARILAPFGSAALAGYTIGMRVIVFAILPAFGLSNAAATMVGQNLGAGRPDRAEAAVYRAGIWTTVMLGAVGVVFAVGARAIVGAFTDEAEVLRFGAQALQIVSCGFLFYGFGMVFTQAFNGAGDTWTPTLLNFACFWLWEIPLAWGLARAAGLGPAGVFVAIAVAFSTFAVAGGLVFRRGAWKLRRV</sequence>
<feature type="transmembrane region" description="Helical" evidence="11">
    <location>
        <begin position="396"/>
        <end position="420"/>
    </location>
</feature>
<feature type="region of interest" description="Disordered" evidence="10">
    <location>
        <begin position="1"/>
        <end position="32"/>
    </location>
</feature>
<reference evidence="12 13" key="1">
    <citation type="submission" date="2023-01" db="EMBL/GenBank/DDBJ databases">
        <title>Minimal conservation of predation-associated metabolite biosynthetic gene clusters underscores biosynthetic potential of Myxococcota including descriptions for ten novel species: Archangium lansinium sp. nov., Myxococcus landrumus sp. nov., Nannocystis bai.</title>
        <authorList>
            <person name="Ahearne A."/>
            <person name="Stevens C."/>
            <person name="Dowd S."/>
        </authorList>
    </citation>
    <scope>NUCLEOTIDE SEQUENCE [LARGE SCALE GENOMIC DNA]</scope>
    <source>
        <strain evidence="12 13">WIWO2</strain>
    </source>
</reference>
<dbReference type="NCBIfam" id="TIGR00797">
    <property type="entry name" value="matE"/>
    <property type="match status" value="1"/>
</dbReference>
<keyword evidence="7" id="KW-0406">Ion transport</keyword>
<protein>
    <recommendedName>
        <fullName evidence="9">Multidrug-efflux transporter</fullName>
    </recommendedName>
</protein>
<keyword evidence="5 11" id="KW-0812">Transmembrane</keyword>
<comment type="caution">
    <text evidence="12">The sequence shown here is derived from an EMBL/GenBank/DDBJ whole genome shotgun (WGS) entry which is preliminary data.</text>
</comment>
<dbReference type="InterPro" id="IPR048279">
    <property type="entry name" value="MdtK-like"/>
</dbReference>
<keyword evidence="2" id="KW-0813">Transport</keyword>